<comment type="cofactor">
    <cofactor evidence="7">
        <name>heme b</name>
        <dbReference type="ChEBI" id="CHEBI:60344"/>
    </cofactor>
    <text evidence="7">Binds 1 heme b (iron(II)-protoporphyrin IX) group per subunit.</text>
</comment>
<dbReference type="GO" id="GO:0020037">
    <property type="term" value="F:heme binding"/>
    <property type="evidence" value="ECO:0007669"/>
    <property type="project" value="UniProtKB-UniRule"/>
</dbReference>
<dbReference type="InterPro" id="IPR022837">
    <property type="entry name" value="MsrQ-like"/>
</dbReference>
<sequence>MRSRRLRGLPTAAPAFPDVMKALLFVAALLPLVRAGFVVITGQAVNPVEFVTHVTGTWALVGLMVTLAVSPLRWLTGRGWLLRLRRMLGLFAFFYACLHLLTYLWLDQFFDWTAIGHDILKRPFITLGMAAFVLLVPLAVTSTDAWMRRLKHSWGRLHRLVYPASVLAVVHYCWLVKRDLTVPLIYAGVLALLLGLRLLRRYRERTVC</sequence>
<keyword evidence="10" id="KW-1185">Reference proteome</keyword>
<evidence type="ECO:0000313" key="10">
    <source>
        <dbReference type="Proteomes" id="UP000243535"/>
    </source>
</evidence>
<dbReference type="EMBL" id="CYHA01000001">
    <property type="protein sequence ID" value="CUA81854.1"/>
    <property type="molecule type" value="Genomic_DNA"/>
</dbReference>
<comment type="similarity">
    <text evidence="7">Belongs to the MsrQ family.</text>
</comment>
<keyword evidence="7" id="KW-1003">Cell membrane</keyword>
<comment type="function">
    <text evidence="7">Part of the MsrPQ system that repairs oxidized periplasmic proteins containing methionine sulfoxide residues (Met-O), using respiratory chain electrons. Thus protects these proteins from oxidative-stress damage caused by reactive species of oxygen and chlorine generated by the host defense mechanisms. MsrPQ is essential for the maintenance of envelope integrity under bleach stress, rescuing a wide series of structurally unrelated periplasmic proteins from methionine oxidation. MsrQ provides electrons for reduction to the reductase catalytic subunit MsrP, using the quinone pool of the respiratory chain.</text>
</comment>
<dbReference type="GO" id="GO:0046872">
    <property type="term" value="F:metal ion binding"/>
    <property type="evidence" value="ECO:0007669"/>
    <property type="project" value="UniProtKB-KW"/>
</dbReference>
<evidence type="ECO:0000259" key="8">
    <source>
        <dbReference type="Pfam" id="PF01794"/>
    </source>
</evidence>
<comment type="caution">
    <text evidence="7">Lacks conserved residue(s) required for the propagation of feature annotation.</text>
</comment>
<dbReference type="OrthoDB" id="9788328at2"/>
<feature type="transmembrane region" description="Helical" evidence="7">
    <location>
        <begin position="126"/>
        <end position="147"/>
    </location>
</feature>
<keyword evidence="7" id="KW-0249">Electron transport</keyword>
<keyword evidence="3 7" id="KW-0812">Transmembrane</keyword>
<keyword evidence="7" id="KW-0349">Heme</keyword>
<keyword evidence="7" id="KW-0288">FMN</keyword>
<dbReference type="GO" id="GO:0030091">
    <property type="term" value="P:protein repair"/>
    <property type="evidence" value="ECO:0007669"/>
    <property type="project" value="UniProtKB-UniRule"/>
</dbReference>
<keyword evidence="5 7" id="KW-0408">Iron</keyword>
<protein>
    <recommendedName>
        <fullName evidence="7">Protein-methionine-sulfoxide reductase heme-binding subunit MsrQ</fullName>
    </recommendedName>
    <alternativeName>
        <fullName evidence="7">Flavocytochrome MsrQ</fullName>
    </alternativeName>
</protein>
<keyword evidence="7" id="KW-0285">Flavoprotein</keyword>
<evidence type="ECO:0000256" key="4">
    <source>
        <dbReference type="ARBA" id="ARBA00022989"/>
    </source>
</evidence>
<feature type="transmembrane region" description="Helical" evidence="7">
    <location>
        <begin position="183"/>
        <end position="199"/>
    </location>
</feature>
<feature type="domain" description="Ferric oxidoreductase" evidence="8">
    <location>
        <begin position="55"/>
        <end position="169"/>
    </location>
</feature>
<comment type="cofactor">
    <cofactor evidence="7">
        <name>FMN</name>
        <dbReference type="ChEBI" id="CHEBI:58210"/>
    </cofactor>
    <text evidence="7">Binds 1 FMN per subunit.</text>
</comment>
<keyword evidence="7" id="KW-0479">Metal-binding</keyword>
<keyword evidence="2 7" id="KW-0813">Transport</keyword>
<dbReference type="AlphaFoldDB" id="A0A0K6GSW1"/>
<dbReference type="PANTHER" id="PTHR36964">
    <property type="entry name" value="PROTEIN-METHIONINE-SULFOXIDE REDUCTASE HEME-BINDING SUBUNIT MSRQ"/>
    <property type="match status" value="1"/>
</dbReference>
<evidence type="ECO:0000256" key="1">
    <source>
        <dbReference type="ARBA" id="ARBA00004141"/>
    </source>
</evidence>
<dbReference type="InterPro" id="IPR013130">
    <property type="entry name" value="Fe3_Rdtase_TM_dom"/>
</dbReference>
<gene>
    <name evidence="7" type="primary">msrQ</name>
    <name evidence="9" type="ORF">Ga0061063_0701</name>
</gene>
<dbReference type="GO" id="GO:0009055">
    <property type="term" value="F:electron transfer activity"/>
    <property type="evidence" value="ECO:0007669"/>
    <property type="project" value="UniProtKB-UniRule"/>
</dbReference>
<dbReference type="STRING" id="375574.GCA_001418035_00499"/>
<feature type="transmembrane region" description="Helical" evidence="7">
    <location>
        <begin position="87"/>
        <end position="106"/>
    </location>
</feature>
<keyword evidence="4 7" id="KW-1133">Transmembrane helix</keyword>
<dbReference type="Pfam" id="PF01794">
    <property type="entry name" value="Ferric_reduct"/>
    <property type="match status" value="1"/>
</dbReference>
<evidence type="ECO:0000256" key="2">
    <source>
        <dbReference type="ARBA" id="ARBA00022448"/>
    </source>
</evidence>
<keyword evidence="6 7" id="KW-0472">Membrane</keyword>
<dbReference type="HAMAP" id="MF_01207">
    <property type="entry name" value="MsrQ"/>
    <property type="match status" value="1"/>
</dbReference>
<proteinExistence type="inferred from homology"/>
<feature type="transmembrane region" description="Helical" evidence="7">
    <location>
        <begin position="159"/>
        <end position="177"/>
    </location>
</feature>
<reference evidence="10" key="1">
    <citation type="submission" date="2015-08" db="EMBL/GenBank/DDBJ databases">
        <authorList>
            <person name="Varghese N."/>
        </authorList>
    </citation>
    <scope>NUCLEOTIDE SEQUENCE [LARGE SCALE GENOMIC DNA]</scope>
    <source>
        <strain evidence="10">DSM 17901</strain>
    </source>
</reference>
<evidence type="ECO:0000256" key="6">
    <source>
        <dbReference type="ARBA" id="ARBA00023136"/>
    </source>
</evidence>
<dbReference type="Proteomes" id="UP000243535">
    <property type="component" value="Unassembled WGS sequence"/>
</dbReference>
<organism evidence="9 10">
    <name type="scientific">Gulbenkiania indica</name>
    <dbReference type="NCBI Taxonomy" id="375574"/>
    <lineage>
        <taxon>Bacteria</taxon>
        <taxon>Pseudomonadati</taxon>
        <taxon>Pseudomonadota</taxon>
        <taxon>Betaproteobacteria</taxon>
        <taxon>Neisseriales</taxon>
        <taxon>Chromobacteriaceae</taxon>
        <taxon>Gulbenkiania</taxon>
    </lineage>
</organism>
<dbReference type="PANTHER" id="PTHR36964:SF1">
    <property type="entry name" value="PROTEIN-METHIONINE-SULFOXIDE REDUCTASE HEME-BINDING SUBUNIT MSRQ"/>
    <property type="match status" value="1"/>
</dbReference>
<name>A0A0K6GSW1_9NEIS</name>
<evidence type="ECO:0000313" key="9">
    <source>
        <dbReference type="EMBL" id="CUA81854.1"/>
    </source>
</evidence>
<dbReference type="GO" id="GO:0010181">
    <property type="term" value="F:FMN binding"/>
    <property type="evidence" value="ECO:0007669"/>
    <property type="project" value="UniProtKB-UniRule"/>
</dbReference>
<comment type="subcellular location">
    <subcellularLocation>
        <location evidence="7">Cell membrane</location>
        <topology evidence="7">Multi-pass membrane protein</topology>
    </subcellularLocation>
    <subcellularLocation>
        <location evidence="1">Membrane</location>
        <topology evidence="1">Multi-pass membrane protein</topology>
    </subcellularLocation>
</comment>
<evidence type="ECO:0000256" key="3">
    <source>
        <dbReference type="ARBA" id="ARBA00022692"/>
    </source>
</evidence>
<evidence type="ECO:0000256" key="7">
    <source>
        <dbReference type="HAMAP-Rule" id="MF_01207"/>
    </source>
</evidence>
<dbReference type="GO" id="GO:0005886">
    <property type="term" value="C:plasma membrane"/>
    <property type="evidence" value="ECO:0007669"/>
    <property type="project" value="UniProtKB-SubCell"/>
</dbReference>
<comment type="subunit">
    <text evidence="7">Heterodimer of a catalytic subunit (MsrP) and a heme-binding subunit (MsrQ).</text>
</comment>
<feature type="transmembrane region" description="Helical" evidence="7">
    <location>
        <begin position="51"/>
        <end position="75"/>
    </location>
</feature>
<dbReference type="GO" id="GO:0016679">
    <property type="term" value="F:oxidoreductase activity, acting on diphenols and related substances as donors"/>
    <property type="evidence" value="ECO:0007669"/>
    <property type="project" value="TreeGrafter"/>
</dbReference>
<evidence type="ECO:0000256" key="5">
    <source>
        <dbReference type="ARBA" id="ARBA00023004"/>
    </source>
</evidence>
<dbReference type="RefSeq" id="WP_082446340.1">
    <property type="nucleotide sequence ID" value="NZ_CYHA01000001.1"/>
</dbReference>
<accession>A0A0K6GSW1</accession>